<evidence type="ECO:0000313" key="1">
    <source>
        <dbReference type="EMBL" id="MBB6520278.1"/>
    </source>
</evidence>
<dbReference type="InterPro" id="IPR027405">
    <property type="entry name" value="YidB-like"/>
</dbReference>
<dbReference type="SUPFAM" id="SSF140804">
    <property type="entry name" value="YidB-like"/>
    <property type="match status" value="1"/>
</dbReference>
<evidence type="ECO:0000313" key="2">
    <source>
        <dbReference type="Proteomes" id="UP000528457"/>
    </source>
</evidence>
<name>A0A7X0MUH3_9GAMM</name>
<proteinExistence type="predicted"/>
<organism evidence="1 2">
    <name type="scientific">Pseudoteredinibacter isoporae</name>
    <dbReference type="NCBI Taxonomy" id="570281"/>
    <lineage>
        <taxon>Bacteria</taxon>
        <taxon>Pseudomonadati</taxon>
        <taxon>Pseudomonadota</taxon>
        <taxon>Gammaproteobacteria</taxon>
        <taxon>Cellvibrionales</taxon>
        <taxon>Cellvibrionaceae</taxon>
        <taxon>Pseudoteredinibacter</taxon>
    </lineage>
</organism>
<dbReference type="FunCoup" id="A0A7X0MUH3">
    <property type="interactions" value="42"/>
</dbReference>
<protein>
    <submittedName>
        <fullName evidence="1">Uncharacterized protein YidB (DUF937 family)</fullName>
    </submittedName>
</protein>
<reference evidence="1 2" key="1">
    <citation type="submission" date="2020-08" db="EMBL/GenBank/DDBJ databases">
        <title>Genomic Encyclopedia of Type Strains, Phase IV (KMG-IV): sequencing the most valuable type-strain genomes for metagenomic binning, comparative biology and taxonomic classification.</title>
        <authorList>
            <person name="Goeker M."/>
        </authorList>
    </citation>
    <scope>NUCLEOTIDE SEQUENCE [LARGE SCALE GENOMIC DNA]</scope>
    <source>
        <strain evidence="1 2">DSM 22368</strain>
    </source>
</reference>
<dbReference type="AlphaFoldDB" id="A0A7X0MUH3"/>
<dbReference type="EMBL" id="JACHHT010000001">
    <property type="protein sequence ID" value="MBB6520278.1"/>
    <property type="molecule type" value="Genomic_DNA"/>
</dbReference>
<accession>A0A7X0MUH3</accession>
<comment type="caution">
    <text evidence="1">The sequence shown here is derived from an EMBL/GenBank/DDBJ whole genome shotgun (WGS) entry which is preliminary data.</text>
</comment>
<dbReference type="RefSeq" id="WP_166851726.1">
    <property type="nucleotide sequence ID" value="NZ_JAAONY010000001.1"/>
</dbReference>
<sequence length="144" mass="14868">MDINSILQIGAQLFQSKLSQQGQQLDLGAILPALTGLLSDSKGNVDIGSLVSNMDAGDLVNIAQSWLGNGSNEGISANQLTQILGQNKISDFASQLSLNEDQAISGLQEAIPNIVDKSSNDGSLLDMVGGVSGALNLAGKLFGR</sequence>
<dbReference type="InParanoid" id="A0A7X0MUH3"/>
<dbReference type="Pfam" id="PF20159">
    <property type="entry name" value="YidB"/>
    <property type="match status" value="1"/>
</dbReference>
<dbReference type="Proteomes" id="UP000528457">
    <property type="component" value="Unassembled WGS sequence"/>
</dbReference>
<keyword evidence="2" id="KW-1185">Reference proteome</keyword>
<dbReference type="InterPro" id="IPR045372">
    <property type="entry name" value="YidB"/>
</dbReference>
<dbReference type="Gene3D" id="1.10.10.690">
    <property type="entry name" value="YidB-like"/>
    <property type="match status" value="1"/>
</dbReference>
<gene>
    <name evidence="1" type="ORF">HNR48_000556</name>
</gene>